<dbReference type="EMBL" id="BEXB01000003">
    <property type="protein sequence ID" value="GAY74995.1"/>
    <property type="molecule type" value="Genomic_DNA"/>
</dbReference>
<dbReference type="AlphaFoldDB" id="A0A4Y1Z7N5"/>
<organism evidence="1 2">
    <name type="scientific">Sporolactobacillus inulinus</name>
    <dbReference type="NCBI Taxonomy" id="2078"/>
    <lineage>
        <taxon>Bacteria</taxon>
        <taxon>Bacillati</taxon>
        <taxon>Bacillota</taxon>
        <taxon>Bacilli</taxon>
        <taxon>Bacillales</taxon>
        <taxon>Sporolactobacillaceae</taxon>
        <taxon>Sporolactobacillus</taxon>
    </lineage>
</organism>
<reference evidence="1 2" key="1">
    <citation type="submission" date="2017-11" db="EMBL/GenBank/DDBJ databases">
        <title>Draft Genome Sequence of Sporolactobacillus inulinus NBRC 111894 Isolated from Koso, a Japanese Sugar-Vegetable Fermented Beverage.</title>
        <authorList>
            <person name="Chiou T.Y."/>
            <person name="Oshima K."/>
            <person name="Suda W."/>
            <person name="Hattori M."/>
            <person name="Takahashi T."/>
        </authorList>
    </citation>
    <scope>NUCLEOTIDE SEQUENCE [LARGE SCALE GENOMIC DNA]</scope>
    <source>
        <strain evidence="1 2">NBRC111894</strain>
    </source>
</reference>
<protein>
    <submittedName>
        <fullName evidence="1">Uncharacterized protein</fullName>
    </submittedName>
</protein>
<gene>
    <name evidence="1" type="ORF">NBRC111894_549</name>
</gene>
<dbReference type="Proteomes" id="UP000319716">
    <property type="component" value="Unassembled WGS sequence"/>
</dbReference>
<comment type="caution">
    <text evidence="1">The sequence shown here is derived from an EMBL/GenBank/DDBJ whole genome shotgun (WGS) entry which is preliminary data.</text>
</comment>
<sequence>MRKSGQKAPGPYFCLPFIQALIHYLVHERHSSCSLARINNT</sequence>
<evidence type="ECO:0000313" key="1">
    <source>
        <dbReference type="EMBL" id="GAY74995.1"/>
    </source>
</evidence>
<evidence type="ECO:0000313" key="2">
    <source>
        <dbReference type="Proteomes" id="UP000319716"/>
    </source>
</evidence>
<proteinExistence type="predicted"/>
<name>A0A4Y1Z7N5_9BACL</name>
<accession>A0A4Y1Z7N5</accession>